<feature type="zinc finger region" description="C3H1-type" evidence="1">
    <location>
        <begin position="700"/>
        <end position="724"/>
    </location>
</feature>
<feature type="region of interest" description="Disordered" evidence="2">
    <location>
        <begin position="588"/>
        <end position="645"/>
    </location>
</feature>
<dbReference type="InterPro" id="IPR000571">
    <property type="entry name" value="Znf_CCCH"/>
</dbReference>
<name>A0A0F7UHN0_NEOCL</name>
<feature type="compositionally biased region" description="Polar residues" evidence="2">
    <location>
        <begin position="608"/>
        <end position="621"/>
    </location>
</feature>
<keyword evidence="1" id="KW-0862">Zinc</keyword>
<dbReference type="GO" id="GO:0008270">
    <property type="term" value="F:zinc ion binding"/>
    <property type="evidence" value="ECO:0007669"/>
    <property type="project" value="UniProtKB-KW"/>
</dbReference>
<feature type="region of interest" description="Disordered" evidence="2">
    <location>
        <begin position="267"/>
        <end position="348"/>
    </location>
</feature>
<keyword evidence="1" id="KW-0479">Metal-binding</keyword>
<dbReference type="AlphaFoldDB" id="A0A0F7UHN0"/>
<gene>
    <name evidence="4" type="ORF">BN1204_042990</name>
</gene>
<evidence type="ECO:0000259" key="3">
    <source>
        <dbReference type="PROSITE" id="PS50103"/>
    </source>
</evidence>
<reference evidence="4" key="1">
    <citation type="journal article" date="2015" name="PLoS ONE">
        <title>Comprehensive Evaluation of Toxoplasma gondii VEG and Neospora caninum LIV Genomes with Tachyzoite Stage Transcriptome and Proteome Defines Novel Transcript Features.</title>
        <authorList>
            <person name="Ramaprasad A."/>
            <person name="Mourier T."/>
            <person name="Naeem R."/>
            <person name="Malas T.B."/>
            <person name="Moussa E."/>
            <person name="Panigrahi A."/>
            <person name="Vermont S.J."/>
            <person name="Otto T.D."/>
            <person name="Wastling J."/>
            <person name="Pain A."/>
        </authorList>
    </citation>
    <scope>NUCLEOTIDE SEQUENCE</scope>
    <source>
        <strain evidence="4">Liverpool</strain>
    </source>
</reference>
<keyword evidence="1" id="KW-0863">Zinc-finger</keyword>
<dbReference type="EMBL" id="LN714484">
    <property type="protein sequence ID" value="CEL68546.1"/>
    <property type="molecule type" value="Genomic_DNA"/>
</dbReference>
<sequence length="953" mass="97143">MSVASSGLTHSWVPCPRGPASHLEGRSASSLQNSRCAEDALAVLGLDASADLRPPPHPGSSAGVAASPNGASHAAPPPSFPASSPVHSLRGAPFRSLKRHSATDSLAGAVPAVADRAGGLPGASPGANMLFWGSGESEDESSRFPSDLGTGKTALFPMLSQVQLSGSDGAANALDTSAEWNLLLRAELQSAMDNEARVHLRAMREDQKAALRNLLTLRQHTLQAQLERIEKLLATLYRDCDAIFSVSDVLALIPDVAPLVPAYPARSPSAGGSSAYGTARCVSPHHPPGTASHVDPLRSPSPSKSPAPQMTIGILGLSTLRGPASGGTSGTVGTESTYATPKSQRGSSMKEDGFFFSSTGSPLMSNHQPGQNEGDCLRGTGKESGAGLPLSGVCADAQQFHRRNSTRSRTAPTYTLDNLAVSGNKSLFSLICDDAGRAGSTTATLADALREGHSVASGASSGAPALPTGASETPLFQTPASAAAQQLAADVVASDALASLVLKTRSRLSALELRDRRVRFDEEHREPMFQRHNTRSASLGASRVFGGQDFLMSSVGTALAAAAAAAEAADAQNEEEFLIEQGACQLGTSERAGNSDGAAGVVAPSPGSPVSLQNGLPSPSVGSALRNASSGGDGTSRSSGGAWEALNGSMTTQAGETSGGNVAYARPQRRTVTLPGSTKYLQLQSMDVQCLLHLQGRCKPCAFYYNRKGCRNGVNCEFCHHEVHSKLTLKQWKKQQHKLSKQGRVGLGTGEDDLVAVAAAAAASRPGGLRASIGTAAELIGASPLSTVNTGTLCPGSVGGSGSCEAPGVLEDAVMRTLFGNGDISRNLPAFSLVGENGSATTGRDAVIAGLELSDEGTSGPPPGPASRLRAALASAESARAAAAAAVNDGDYQCSSDGGSEVPGRSSDECVSGSTKLIYSDMGNSACGGDSGSAAPHAVNPASPGCHALLRRI</sequence>
<feature type="compositionally biased region" description="Polar residues" evidence="2">
    <location>
        <begin position="338"/>
        <end position="347"/>
    </location>
</feature>
<evidence type="ECO:0000256" key="2">
    <source>
        <dbReference type="SAM" id="MobiDB-lite"/>
    </source>
</evidence>
<feature type="region of interest" description="Disordered" evidence="2">
    <location>
        <begin position="1"/>
        <end position="26"/>
    </location>
</feature>
<evidence type="ECO:0000256" key="1">
    <source>
        <dbReference type="PROSITE-ProRule" id="PRU00723"/>
    </source>
</evidence>
<feature type="domain" description="C3H1-type" evidence="3">
    <location>
        <begin position="700"/>
        <end position="724"/>
    </location>
</feature>
<dbReference type="PROSITE" id="PS50103">
    <property type="entry name" value="ZF_C3H1"/>
    <property type="match status" value="1"/>
</dbReference>
<evidence type="ECO:0000313" key="4">
    <source>
        <dbReference type="EMBL" id="CEL68546.1"/>
    </source>
</evidence>
<feature type="region of interest" description="Disordered" evidence="2">
    <location>
        <begin position="49"/>
        <end position="88"/>
    </location>
</feature>
<protein>
    <recommendedName>
        <fullName evidence="3">C3H1-type domain-containing protein</fullName>
    </recommendedName>
</protein>
<feature type="compositionally biased region" description="Low complexity" evidence="2">
    <location>
        <begin position="267"/>
        <end position="277"/>
    </location>
</feature>
<proteinExistence type="predicted"/>
<accession>A0A0F7UHN0</accession>
<organism evidence="4">
    <name type="scientific">Neospora caninum (strain Liverpool)</name>
    <dbReference type="NCBI Taxonomy" id="572307"/>
    <lineage>
        <taxon>Eukaryota</taxon>
        <taxon>Sar</taxon>
        <taxon>Alveolata</taxon>
        <taxon>Apicomplexa</taxon>
        <taxon>Conoidasida</taxon>
        <taxon>Coccidia</taxon>
        <taxon>Eucoccidiorida</taxon>
        <taxon>Eimeriorina</taxon>
        <taxon>Sarcocystidae</taxon>
        <taxon>Neospora</taxon>
    </lineage>
</organism>